<dbReference type="Proteomes" id="UP001066276">
    <property type="component" value="Chromosome 1_1"/>
</dbReference>
<proteinExistence type="predicted"/>
<feature type="region of interest" description="Disordered" evidence="1">
    <location>
        <begin position="1"/>
        <end position="43"/>
    </location>
</feature>
<sequence length="104" mass="11555">MKDSQSTDQFGNDDDNDNDTDDDNVSDPPDEASASSVLVPGRLDNQQQMVYLLDSRKHGSRDALAMGDSESKEDKVASQRQCIGRYDMRPRPSTSTKLKDFALI</sequence>
<evidence type="ECO:0000313" key="2">
    <source>
        <dbReference type="EMBL" id="KAJ1217398.1"/>
    </source>
</evidence>
<feature type="compositionally biased region" description="Acidic residues" evidence="1">
    <location>
        <begin position="11"/>
        <end position="30"/>
    </location>
</feature>
<keyword evidence="3" id="KW-1185">Reference proteome</keyword>
<dbReference type="EMBL" id="JANPWB010000001">
    <property type="protein sequence ID" value="KAJ1217398.1"/>
    <property type="molecule type" value="Genomic_DNA"/>
</dbReference>
<evidence type="ECO:0000313" key="3">
    <source>
        <dbReference type="Proteomes" id="UP001066276"/>
    </source>
</evidence>
<accession>A0AAV7WTH4</accession>
<protein>
    <submittedName>
        <fullName evidence="2">Uncharacterized protein</fullName>
    </submittedName>
</protein>
<feature type="compositionally biased region" description="Polar residues" evidence="1">
    <location>
        <begin position="1"/>
        <end position="10"/>
    </location>
</feature>
<dbReference type="AlphaFoldDB" id="A0AAV7WTH4"/>
<evidence type="ECO:0000256" key="1">
    <source>
        <dbReference type="SAM" id="MobiDB-lite"/>
    </source>
</evidence>
<reference evidence="2" key="1">
    <citation type="journal article" date="2022" name="bioRxiv">
        <title>Sequencing and chromosome-scale assembly of the giantPleurodeles waltlgenome.</title>
        <authorList>
            <person name="Brown T."/>
            <person name="Elewa A."/>
            <person name="Iarovenko S."/>
            <person name="Subramanian E."/>
            <person name="Araus A.J."/>
            <person name="Petzold A."/>
            <person name="Susuki M."/>
            <person name="Suzuki K.-i.T."/>
            <person name="Hayashi T."/>
            <person name="Toyoda A."/>
            <person name="Oliveira C."/>
            <person name="Osipova E."/>
            <person name="Leigh N.D."/>
            <person name="Simon A."/>
            <person name="Yun M.H."/>
        </authorList>
    </citation>
    <scope>NUCLEOTIDE SEQUENCE</scope>
    <source>
        <strain evidence="2">20211129_DDA</strain>
        <tissue evidence="2">Liver</tissue>
    </source>
</reference>
<feature type="region of interest" description="Disordered" evidence="1">
    <location>
        <begin position="55"/>
        <end position="80"/>
    </location>
</feature>
<comment type="caution">
    <text evidence="2">The sequence shown here is derived from an EMBL/GenBank/DDBJ whole genome shotgun (WGS) entry which is preliminary data.</text>
</comment>
<organism evidence="2 3">
    <name type="scientific">Pleurodeles waltl</name>
    <name type="common">Iberian ribbed newt</name>
    <dbReference type="NCBI Taxonomy" id="8319"/>
    <lineage>
        <taxon>Eukaryota</taxon>
        <taxon>Metazoa</taxon>
        <taxon>Chordata</taxon>
        <taxon>Craniata</taxon>
        <taxon>Vertebrata</taxon>
        <taxon>Euteleostomi</taxon>
        <taxon>Amphibia</taxon>
        <taxon>Batrachia</taxon>
        <taxon>Caudata</taxon>
        <taxon>Salamandroidea</taxon>
        <taxon>Salamandridae</taxon>
        <taxon>Pleurodelinae</taxon>
        <taxon>Pleurodeles</taxon>
    </lineage>
</organism>
<gene>
    <name evidence="2" type="ORF">NDU88_004992</name>
</gene>
<name>A0AAV7WTH4_PLEWA</name>